<feature type="binding site" evidence="5">
    <location>
        <begin position="114"/>
        <end position="117"/>
    </location>
    <ligand>
        <name>(6S)-5,6,7,8-tetrahydrofolate</name>
        <dbReference type="ChEBI" id="CHEBI:57453"/>
    </ligand>
</feature>
<proteinExistence type="inferred from homology"/>
<keyword evidence="9" id="KW-1185">Reference proteome</keyword>
<keyword evidence="3 5" id="KW-0808">Transferase</keyword>
<evidence type="ECO:0000256" key="5">
    <source>
        <dbReference type="HAMAP-Rule" id="MF_00182"/>
    </source>
</evidence>
<dbReference type="Pfam" id="PF00551">
    <property type="entry name" value="Formyl_trans_N"/>
    <property type="match status" value="1"/>
</dbReference>
<dbReference type="PANTHER" id="PTHR11138:SF5">
    <property type="entry name" value="METHIONYL-TRNA FORMYLTRANSFERASE, MITOCHONDRIAL"/>
    <property type="match status" value="1"/>
</dbReference>
<feature type="domain" description="Formyl transferase N-terminal" evidence="6">
    <location>
        <begin position="31"/>
        <end position="181"/>
    </location>
</feature>
<dbReference type="EMBL" id="JAPDDR010000010">
    <property type="protein sequence ID" value="MCW1915768.1"/>
    <property type="molecule type" value="Genomic_DNA"/>
</dbReference>
<sequence>MSEDSRIIFFGSGEIAIPSFRWLIESGPRPLALITQPDKPAGRHRSTLTPPPIKRIAVEAGIPVLQPESVREEGSLIALRGLQPDLIVVMAYGQILPKALIAIPRIACINLHASLLPRYRGASCIQSAIDEGDAETGITVMHMVPKLDAGDIILSKSTPIGVGDTGGILHDRMADLAAGALGAALPLLLDGSASRTPQDPELATYAPKLERDHGRLDWTWAAPRLERRIRAYEPWPGTWSEIVEEGKPPKRLKVYPVQGIVDSGDGSPGSLSFSPDGGLQVACAGGRLVLGEVQPDGSRRMSAVEWANGFHGKPLPHLR</sequence>
<evidence type="ECO:0000259" key="6">
    <source>
        <dbReference type="Pfam" id="PF00551"/>
    </source>
</evidence>
<reference evidence="8" key="1">
    <citation type="submission" date="2022-10" db="EMBL/GenBank/DDBJ databases">
        <title>Luteolibacter sp. GHJ8, whole genome shotgun sequencing project.</title>
        <authorList>
            <person name="Zhao G."/>
            <person name="Shen L."/>
        </authorList>
    </citation>
    <scope>NUCLEOTIDE SEQUENCE</scope>
    <source>
        <strain evidence="8">GHJ8</strain>
    </source>
</reference>
<organism evidence="8 9">
    <name type="scientific">Luteolibacter rhizosphaerae</name>
    <dbReference type="NCBI Taxonomy" id="2989719"/>
    <lineage>
        <taxon>Bacteria</taxon>
        <taxon>Pseudomonadati</taxon>
        <taxon>Verrucomicrobiota</taxon>
        <taxon>Verrucomicrobiia</taxon>
        <taxon>Verrucomicrobiales</taxon>
        <taxon>Verrucomicrobiaceae</taxon>
        <taxon>Luteolibacter</taxon>
    </lineage>
</organism>
<dbReference type="SUPFAM" id="SSF50486">
    <property type="entry name" value="FMT C-terminal domain-like"/>
    <property type="match status" value="1"/>
</dbReference>
<dbReference type="SUPFAM" id="SSF53328">
    <property type="entry name" value="Formyltransferase"/>
    <property type="match status" value="1"/>
</dbReference>
<dbReference type="InterPro" id="IPR011034">
    <property type="entry name" value="Formyl_transferase-like_C_sf"/>
</dbReference>
<accession>A0ABT3G7D6</accession>
<dbReference type="Pfam" id="PF02911">
    <property type="entry name" value="Formyl_trans_C"/>
    <property type="match status" value="1"/>
</dbReference>
<evidence type="ECO:0000256" key="2">
    <source>
        <dbReference type="ARBA" id="ARBA00012261"/>
    </source>
</evidence>
<comment type="catalytic activity">
    <reaction evidence="5">
        <text>L-methionyl-tRNA(fMet) + (6R)-10-formyltetrahydrofolate = N-formyl-L-methionyl-tRNA(fMet) + (6S)-5,6,7,8-tetrahydrofolate + H(+)</text>
        <dbReference type="Rhea" id="RHEA:24380"/>
        <dbReference type="Rhea" id="RHEA-COMP:9952"/>
        <dbReference type="Rhea" id="RHEA-COMP:9953"/>
        <dbReference type="ChEBI" id="CHEBI:15378"/>
        <dbReference type="ChEBI" id="CHEBI:57453"/>
        <dbReference type="ChEBI" id="CHEBI:78530"/>
        <dbReference type="ChEBI" id="CHEBI:78844"/>
        <dbReference type="ChEBI" id="CHEBI:195366"/>
        <dbReference type="EC" id="2.1.2.9"/>
    </reaction>
</comment>
<comment type="caution">
    <text evidence="8">The sequence shown here is derived from an EMBL/GenBank/DDBJ whole genome shotgun (WGS) entry which is preliminary data.</text>
</comment>
<dbReference type="CDD" id="cd08646">
    <property type="entry name" value="FMT_core_Met-tRNA-FMT_N"/>
    <property type="match status" value="1"/>
</dbReference>
<dbReference type="InterPro" id="IPR005794">
    <property type="entry name" value="Fmt"/>
</dbReference>
<dbReference type="Proteomes" id="UP001165653">
    <property type="component" value="Unassembled WGS sequence"/>
</dbReference>
<comment type="function">
    <text evidence="5">Attaches a formyl group to the free amino group of methionyl-tRNA(fMet). The formyl group appears to play a dual role in the initiator identity of N-formylmethionyl-tRNA by promoting its recognition by IF2 and preventing the misappropriation of this tRNA by the elongation apparatus.</text>
</comment>
<dbReference type="NCBIfam" id="TIGR00460">
    <property type="entry name" value="fmt"/>
    <property type="match status" value="1"/>
</dbReference>
<dbReference type="PANTHER" id="PTHR11138">
    <property type="entry name" value="METHIONYL-TRNA FORMYLTRANSFERASE"/>
    <property type="match status" value="1"/>
</dbReference>
<evidence type="ECO:0000313" key="8">
    <source>
        <dbReference type="EMBL" id="MCW1915768.1"/>
    </source>
</evidence>
<dbReference type="CDD" id="cd08704">
    <property type="entry name" value="Met_tRNA_FMT_C"/>
    <property type="match status" value="1"/>
</dbReference>
<evidence type="ECO:0000259" key="7">
    <source>
        <dbReference type="Pfam" id="PF02911"/>
    </source>
</evidence>
<evidence type="ECO:0000256" key="3">
    <source>
        <dbReference type="ARBA" id="ARBA00022679"/>
    </source>
</evidence>
<dbReference type="InterPro" id="IPR005793">
    <property type="entry name" value="Formyl_trans_C"/>
</dbReference>
<evidence type="ECO:0000256" key="4">
    <source>
        <dbReference type="ARBA" id="ARBA00022917"/>
    </source>
</evidence>
<dbReference type="InterPro" id="IPR041711">
    <property type="entry name" value="Met-tRNA-FMT_N"/>
</dbReference>
<dbReference type="Gene3D" id="3.40.50.12230">
    <property type="match status" value="1"/>
</dbReference>
<dbReference type="InterPro" id="IPR036477">
    <property type="entry name" value="Formyl_transf_N_sf"/>
</dbReference>
<dbReference type="HAMAP" id="MF_00182">
    <property type="entry name" value="Formyl_trans"/>
    <property type="match status" value="1"/>
</dbReference>
<dbReference type="RefSeq" id="WP_264515324.1">
    <property type="nucleotide sequence ID" value="NZ_JAPDDR010000010.1"/>
</dbReference>
<name>A0ABT3G7D6_9BACT</name>
<gene>
    <name evidence="5 8" type="primary">fmt</name>
    <name evidence="8" type="ORF">OJ996_19435</name>
</gene>
<dbReference type="GO" id="GO:0004479">
    <property type="term" value="F:methionyl-tRNA formyltransferase activity"/>
    <property type="evidence" value="ECO:0007669"/>
    <property type="project" value="UniProtKB-EC"/>
</dbReference>
<dbReference type="InterPro" id="IPR002376">
    <property type="entry name" value="Formyl_transf_N"/>
</dbReference>
<keyword evidence="4 5" id="KW-0648">Protein biosynthesis</keyword>
<dbReference type="EC" id="2.1.2.9" evidence="2 5"/>
<protein>
    <recommendedName>
        <fullName evidence="2 5">Methionyl-tRNA formyltransferase</fullName>
        <ecNumber evidence="2 5">2.1.2.9</ecNumber>
    </recommendedName>
</protein>
<evidence type="ECO:0000256" key="1">
    <source>
        <dbReference type="ARBA" id="ARBA00010699"/>
    </source>
</evidence>
<feature type="domain" description="Formyl transferase C-terminal" evidence="7">
    <location>
        <begin position="208"/>
        <end position="310"/>
    </location>
</feature>
<comment type="similarity">
    <text evidence="1 5">Belongs to the Fmt family.</text>
</comment>
<evidence type="ECO:0000313" key="9">
    <source>
        <dbReference type="Proteomes" id="UP001165653"/>
    </source>
</evidence>
<dbReference type="InterPro" id="IPR044135">
    <property type="entry name" value="Met-tRNA-FMT_C"/>
</dbReference>